<evidence type="ECO:0000313" key="2">
    <source>
        <dbReference type="Proteomes" id="UP001057402"/>
    </source>
</evidence>
<organism evidence="1 2">
    <name type="scientific">Melastoma candidum</name>
    <dbReference type="NCBI Taxonomy" id="119954"/>
    <lineage>
        <taxon>Eukaryota</taxon>
        <taxon>Viridiplantae</taxon>
        <taxon>Streptophyta</taxon>
        <taxon>Embryophyta</taxon>
        <taxon>Tracheophyta</taxon>
        <taxon>Spermatophyta</taxon>
        <taxon>Magnoliopsida</taxon>
        <taxon>eudicotyledons</taxon>
        <taxon>Gunneridae</taxon>
        <taxon>Pentapetalae</taxon>
        <taxon>rosids</taxon>
        <taxon>malvids</taxon>
        <taxon>Myrtales</taxon>
        <taxon>Melastomataceae</taxon>
        <taxon>Melastomatoideae</taxon>
        <taxon>Melastomateae</taxon>
        <taxon>Melastoma</taxon>
    </lineage>
</organism>
<keyword evidence="2" id="KW-1185">Reference proteome</keyword>
<comment type="caution">
    <text evidence="1">The sequence shown here is derived from an EMBL/GenBank/DDBJ whole genome shotgun (WGS) entry which is preliminary data.</text>
</comment>
<dbReference type="EMBL" id="CM042880">
    <property type="protein sequence ID" value="KAI4389433.1"/>
    <property type="molecule type" value="Genomic_DNA"/>
</dbReference>
<proteinExistence type="predicted"/>
<reference evidence="2" key="1">
    <citation type="journal article" date="2023" name="Front. Plant Sci.">
        <title>Chromosomal-level genome assembly of Melastoma candidum provides insights into trichome evolution.</title>
        <authorList>
            <person name="Zhong Y."/>
            <person name="Wu W."/>
            <person name="Sun C."/>
            <person name="Zou P."/>
            <person name="Liu Y."/>
            <person name="Dai S."/>
            <person name="Zhou R."/>
        </authorList>
    </citation>
    <scope>NUCLEOTIDE SEQUENCE [LARGE SCALE GENOMIC DNA]</scope>
</reference>
<sequence>MLEAQIQSPTAGHGRVNGYVNGVLPTRNPAAISAVGDFCKALGGKRPIHSILIANNGMAAVKFIRSIRTWAYETFGTEKAILLVAMATPEDMRINAEHIRIADQFVEVPGGTNNNNYANVQLIVEMAEMTRVDAVWPGWGHASENPELPDALTAKGIVFLGPPATSMAALGDKVGSSLIAQAAEVPTLPWSGSHVKVSQESCLDSIPDEIYREACVHTTEEAIASCQVVGYPAMIKASWGGGGKGIRKVHNDDEVRALFKQVQGEVPGSPIFTMKVASQSRHLEVQLLCDQYGNVAALHSRDCSVQRRHQKIIEEGPITVAPPDTVKKLEQAARRLAKCVNYVGAATVEYLYSMDTGEYYFLELNPRLQVEHPVTEWIAEINIPAAQVAVGMGIPLWQIPEIRRFYGKEHGGGYDAWRKTSVVATPFNFDEAESTRPKGHCVAVRVTSEDPDDGFKPTSGKVQELSFKSKPNVWAYFSVKSGGGIHEFSDSQFGHVFAFGESRALAIANMVLGLKEIQIRGEIRTNVDYTVDLLHAADYRDNKIHTGWLDSRIAMRVRAERPPWYLSVVGGALYKASASSAAVVSDYVGYLEKGQIPPKHLSLVNSQVSLNIEGSKYTIDMVRGGPGSYKLKMNESEIEAEIHTLRDGGLLMQVDGNSHVIYAEEEAAGTRLLIDGRTCLLQNDHDPSKLVAETPCKLLRFLVPDGSHIDADAPYAEVEVMKMCMPLLSPASGVIKLKKSEGQAMQAGELIARLELDDPSAVRKAEPFRGSFPVLGPSTAVSGKVHQRCAASLYDTRMILAGYDHNIDEVVQSLLACLDSPELPFLQWQECLSVLATRLPKDLRNEMETKYKEFERISSSQNVEFPAKMLRSILDAHLSSCPEKERASLERLIEPLMSLVKSYEGGRESHARIIVQSLFDEYLFVEELFSDHIQADVIERLRLQYKKDLLKVVDIVLSHQGIKSKNKLILRLMEQLVYPNPAAYRDKLIRFSALNHTSYSELALKASQLLEQTKLSELRSSIARSLSELEMFTEDGETMDTPKRKSAINERMEDLVSAPLAVEDALVCLFDHSDHTLQRRVVETYIRRLYQPYLVKGSVRMQWHRSGLIASWEFVEDHIKRNNGHQNQIVDNLSVEKHNERRWGAMVIIKSLQFLPAIISAALREASHSLQEGILNGSAKTTCSGNMMHIALAGINNQMSLLQDSGDEDQAQERINKLAKILKEKELSSVLRTSGVEVISCIIQRDEGRAPMRHSFHWSSEKLYYEEEPLLRHLEPPLSTYLELDKLKGYENIRYTPSRDRQWHLYSVKDKPLPIQRMFLRTLVRQPAANSGFTGYQGLDVGMSGSQLAMSYTSRSIMRSLVVAMEELELNAHNATGRYDHAHMYLYVIQEQQIDDLVPYAKKIEVIPDQEDVVVEAILEELAREIHASVGVRMHRLGVIEWEVKLSITSPGKANGAWRFLVTNVTGHTCTVHIYRELEDATKLEMVYHSSSGTGPVHGVPVNALYKALGGLDRRRLTARASSTTYCYDFPLAFQTALKQAWASKFPDSKNAQDKVLFKVTELKFADKNCTWGSPLVYTDREPGSNDIGMVAWCMEMATPEFPTGRTILVVANDVTFKAGSFGPKEDAFFNAVTDLACQKKLPLIYLAANSGARLGVAEEVKTRFRVGWSDEVNPERGFQYVYLTPEDYKEISSSVIAHELKLPSGESRWVIDTIIGKEDGLGVENLTGSGAIAGAYSRAYRETFTLTYVTGRTVGIGAYLARLGMRCIQRLDQPIILTGFSALNKLLGREVYSSHMQLGGPKIMATNGVVHLTVSDDLEGVSAILNWLSYVPPHVGGPLPICSPSDPPERSVDYVAENSCDPRAAIRGIIDGSGKWISGMFDKDSFVETLEGWARTVVTGRAKLGGIPVGIVAVETQTVMQVIPADPGQLDSHERVVPQAGQVWFPDSAMKTAQALLDFNREELPLFILANWRGFSGGQRDLFEGILQAGSTIVENLRTYKQPVFVYIPVMGELRGGAWVVVDSKINSDHIEMYADRTAKGNVLEPEGMIEIKFKTKDLVGCMGRLDQQLVSLKVKLEESRKAGAFDVVDSLQQKIKAREKSLLPVYTQVATKFAELHDTSLRMAAKGVIREVVEWRTSRSFFYKRLRRRVVEASLIRKVEDAAGSSLSWANAFKLVKGWFLESEIAKGREDAWADDDAFFSWKDNSTNLEEKLRGLRTQKVLHQLIEIGSSQLDLQALPQSLSALLSKMDSSSRAHLAEELRKVLN</sequence>
<dbReference type="Proteomes" id="UP001057402">
    <property type="component" value="Chromosome 1"/>
</dbReference>
<gene>
    <name evidence="1" type="ORF">MLD38_001661</name>
</gene>
<name>A0ACB9SIV7_9MYRT</name>
<accession>A0ACB9SIV7</accession>
<evidence type="ECO:0000313" key="1">
    <source>
        <dbReference type="EMBL" id="KAI4389433.1"/>
    </source>
</evidence>
<protein>
    <submittedName>
        <fullName evidence="1">Uncharacterized protein</fullName>
    </submittedName>
</protein>